<evidence type="ECO:0000313" key="2">
    <source>
        <dbReference type="EMBL" id="NKY49355.1"/>
    </source>
</evidence>
<dbReference type="Proteomes" id="UP000565711">
    <property type="component" value="Unassembled WGS sequence"/>
</dbReference>
<dbReference type="RefSeq" id="WP_157102703.1">
    <property type="nucleotide sequence ID" value="NZ_JAAXOP010000002.1"/>
</dbReference>
<evidence type="ECO:0000313" key="3">
    <source>
        <dbReference type="Proteomes" id="UP000565711"/>
    </source>
</evidence>
<feature type="region of interest" description="Disordered" evidence="1">
    <location>
        <begin position="1"/>
        <end position="52"/>
    </location>
</feature>
<dbReference type="AlphaFoldDB" id="A0A846XUV6"/>
<reference evidence="2 3" key="1">
    <citation type="submission" date="2020-04" db="EMBL/GenBank/DDBJ databases">
        <title>MicrobeNet Type strains.</title>
        <authorList>
            <person name="Nicholson A.C."/>
        </authorList>
    </citation>
    <scope>NUCLEOTIDE SEQUENCE [LARGE SCALE GENOMIC DNA]</scope>
    <source>
        <strain evidence="2 3">JCM 12354</strain>
    </source>
</reference>
<keyword evidence="3" id="KW-1185">Reference proteome</keyword>
<protein>
    <submittedName>
        <fullName evidence="2">Uncharacterized protein</fullName>
    </submittedName>
</protein>
<gene>
    <name evidence="2" type="ORF">HGA08_03900</name>
</gene>
<comment type="caution">
    <text evidence="2">The sequence shown here is derived from an EMBL/GenBank/DDBJ whole genome shotgun (WGS) entry which is preliminary data.</text>
</comment>
<organism evidence="2 3">
    <name type="scientific">Nocardia vermiculata</name>
    <dbReference type="NCBI Taxonomy" id="257274"/>
    <lineage>
        <taxon>Bacteria</taxon>
        <taxon>Bacillati</taxon>
        <taxon>Actinomycetota</taxon>
        <taxon>Actinomycetes</taxon>
        <taxon>Mycobacteriales</taxon>
        <taxon>Nocardiaceae</taxon>
        <taxon>Nocardia</taxon>
    </lineage>
</organism>
<proteinExistence type="predicted"/>
<dbReference type="EMBL" id="JAAXOP010000002">
    <property type="protein sequence ID" value="NKY49355.1"/>
    <property type="molecule type" value="Genomic_DNA"/>
</dbReference>
<sequence>MSEQPNLFSHSPGPIETPVPSGGVAHRPLFRSAGPVAAGSEGAEAPADDIAR</sequence>
<name>A0A846XUV6_9NOCA</name>
<accession>A0A846XUV6</accession>
<evidence type="ECO:0000256" key="1">
    <source>
        <dbReference type="SAM" id="MobiDB-lite"/>
    </source>
</evidence>